<dbReference type="OrthoDB" id="5294844at2"/>
<sequence>MAAALQGVTVLDLSRILAGPWSTQNLADLGADVIKVERPGQGDDTRSWGPPFVQGTDPSTKDAAYFFCCNRGKRSVTLDFTIEQGREVLIELVRKADVLVENYKVGGLKKYGLDYDTLSKINPKLIYCSITGFGQTGPYAARPGYDALVQAMGGLMSITGESDSTPGGGPQKVGVAVVDVLTGLYATSAILAALYHRTQSGQGQYIDIALLDVQVAALANQASNYVLGGQVPQRIGSAHPSIVPYQPFACADGHVMLAIGNDTQFAAFCRAADCEGLAQDERFRNNALRVQHREALVDILHERMGLKTVDQWCQLATDNGFPCGPINTIDRVFADPQVQARELRVSVPSEGYGTVDLVASPMRFSGTPISYDMAPPLLGEHTEAVLAELGLDEKAVANLRSAKAI</sequence>
<dbReference type="InterPro" id="IPR023606">
    <property type="entry name" value="CoA-Trfase_III_dom_1_sf"/>
</dbReference>
<keyword evidence="3" id="KW-1185">Reference proteome</keyword>
<dbReference type="Proteomes" id="UP000253628">
    <property type="component" value="Unassembled WGS sequence"/>
</dbReference>
<name>A0A366HJ41_9BURK</name>
<evidence type="ECO:0000313" key="2">
    <source>
        <dbReference type="EMBL" id="RBP42161.1"/>
    </source>
</evidence>
<evidence type="ECO:0000313" key="3">
    <source>
        <dbReference type="Proteomes" id="UP000253628"/>
    </source>
</evidence>
<proteinExistence type="predicted"/>
<gene>
    <name evidence="2" type="ORF">DFR37_102547</name>
</gene>
<dbReference type="RefSeq" id="WP_113932360.1">
    <property type="nucleotide sequence ID" value="NZ_JACCEU010000002.1"/>
</dbReference>
<comment type="caution">
    <text evidence="2">The sequence shown here is derived from an EMBL/GenBank/DDBJ whole genome shotgun (WGS) entry which is preliminary data.</text>
</comment>
<dbReference type="EMBL" id="QNRQ01000002">
    <property type="protein sequence ID" value="RBP42161.1"/>
    <property type="molecule type" value="Genomic_DNA"/>
</dbReference>
<keyword evidence="1 2" id="KW-0808">Transferase</keyword>
<dbReference type="AlphaFoldDB" id="A0A366HJ41"/>
<dbReference type="Gene3D" id="3.40.50.10540">
    <property type="entry name" value="Crotonobetainyl-coa:carnitine coa-transferase, domain 1"/>
    <property type="match status" value="1"/>
</dbReference>
<dbReference type="GO" id="GO:0008410">
    <property type="term" value="F:CoA-transferase activity"/>
    <property type="evidence" value="ECO:0007669"/>
    <property type="project" value="TreeGrafter"/>
</dbReference>
<dbReference type="InterPro" id="IPR044855">
    <property type="entry name" value="CoA-Trfase_III_dom3_sf"/>
</dbReference>
<dbReference type="InterPro" id="IPR050483">
    <property type="entry name" value="CoA-transferase_III_domain"/>
</dbReference>
<accession>A0A366HJ41</accession>
<dbReference type="Gene3D" id="3.30.1540.10">
    <property type="entry name" value="formyl-coa transferase, domain 3"/>
    <property type="match status" value="1"/>
</dbReference>
<dbReference type="SUPFAM" id="SSF89796">
    <property type="entry name" value="CoA-transferase family III (CaiB/BaiF)"/>
    <property type="match status" value="1"/>
</dbReference>
<evidence type="ECO:0000256" key="1">
    <source>
        <dbReference type="ARBA" id="ARBA00022679"/>
    </source>
</evidence>
<dbReference type="Pfam" id="PF02515">
    <property type="entry name" value="CoA_transf_3"/>
    <property type="match status" value="1"/>
</dbReference>
<reference evidence="2 3" key="1">
    <citation type="submission" date="2018-06" db="EMBL/GenBank/DDBJ databases">
        <title>Genomic Encyclopedia of Type Strains, Phase IV (KMG-IV): sequencing the most valuable type-strain genomes for metagenomic binning, comparative biology and taxonomic classification.</title>
        <authorList>
            <person name="Goeker M."/>
        </authorList>
    </citation>
    <scope>NUCLEOTIDE SEQUENCE [LARGE SCALE GENOMIC DNA]</scope>
    <source>
        <strain evidence="2 3">DSM 25520</strain>
    </source>
</reference>
<dbReference type="InterPro" id="IPR003673">
    <property type="entry name" value="CoA-Trfase_fam_III"/>
</dbReference>
<organism evidence="2 3">
    <name type="scientific">Eoetvoesiella caeni</name>
    <dbReference type="NCBI Taxonomy" id="645616"/>
    <lineage>
        <taxon>Bacteria</taxon>
        <taxon>Pseudomonadati</taxon>
        <taxon>Pseudomonadota</taxon>
        <taxon>Betaproteobacteria</taxon>
        <taxon>Burkholderiales</taxon>
        <taxon>Alcaligenaceae</taxon>
        <taxon>Eoetvoesiella</taxon>
    </lineage>
</organism>
<protein>
    <submittedName>
        <fullName evidence="2">Crotonobetainyl-CoA:carnitine CoA-transferase CaiB-like acyl-CoA transferase</fullName>
    </submittedName>
</protein>
<dbReference type="PANTHER" id="PTHR48207:SF3">
    <property type="entry name" value="SUCCINATE--HYDROXYMETHYLGLUTARATE COA-TRANSFERASE"/>
    <property type="match status" value="1"/>
</dbReference>
<dbReference type="PANTHER" id="PTHR48207">
    <property type="entry name" value="SUCCINATE--HYDROXYMETHYLGLUTARATE COA-TRANSFERASE"/>
    <property type="match status" value="1"/>
</dbReference>